<evidence type="ECO:0000256" key="5">
    <source>
        <dbReference type="ARBA" id="ARBA00023136"/>
    </source>
</evidence>
<comment type="subcellular location">
    <subcellularLocation>
        <location evidence="1">Membrane</location>
        <topology evidence="1">Multi-pass membrane protein</topology>
    </subcellularLocation>
</comment>
<reference evidence="8" key="1">
    <citation type="submission" date="2021-01" db="EMBL/GenBank/DDBJ databases">
        <title>Modified the classification status of verrucomicrobia.</title>
        <authorList>
            <person name="Feng X."/>
        </authorList>
    </citation>
    <scope>NUCLEOTIDE SEQUENCE</scope>
    <source>
        <strain evidence="8">KCTC 13126</strain>
    </source>
</reference>
<feature type="transmembrane region" description="Helical" evidence="7">
    <location>
        <begin position="522"/>
        <end position="543"/>
    </location>
</feature>
<feature type="transmembrane region" description="Helical" evidence="7">
    <location>
        <begin position="68"/>
        <end position="94"/>
    </location>
</feature>
<feature type="transmembrane region" description="Helical" evidence="7">
    <location>
        <begin position="34"/>
        <end position="56"/>
    </location>
</feature>
<name>A0A934S311_9BACT</name>
<dbReference type="AlphaFoldDB" id="A0A934S311"/>
<comment type="caution">
    <text evidence="8">The sequence shown here is derived from an EMBL/GenBank/DDBJ whole genome shotgun (WGS) entry which is preliminary data.</text>
</comment>
<evidence type="ECO:0000256" key="6">
    <source>
        <dbReference type="RuleBase" id="RU362091"/>
    </source>
</evidence>
<dbReference type="PANTHER" id="PTHR11819:SF195">
    <property type="entry name" value="SODIUM_GLUCOSE COTRANSPORTER 4"/>
    <property type="match status" value="1"/>
</dbReference>
<evidence type="ECO:0000256" key="4">
    <source>
        <dbReference type="ARBA" id="ARBA00022989"/>
    </source>
</evidence>
<feature type="transmembrane region" description="Helical" evidence="7">
    <location>
        <begin position="122"/>
        <end position="142"/>
    </location>
</feature>
<evidence type="ECO:0000313" key="9">
    <source>
        <dbReference type="Proteomes" id="UP000617628"/>
    </source>
</evidence>
<dbReference type="Pfam" id="PF00474">
    <property type="entry name" value="SSF"/>
    <property type="match status" value="1"/>
</dbReference>
<dbReference type="RefSeq" id="WP_200358834.1">
    <property type="nucleotide sequence ID" value="NZ_JAENIL010000073.1"/>
</dbReference>
<feature type="transmembrane region" description="Helical" evidence="7">
    <location>
        <begin position="162"/>
        <end position="180"/>
    </location>
</feature>
<dbReference type="NCBIfam" id="TIGR00813">
    <property type="entry name" value="sss"/>
    <property type="match status" value="1"/>
</dbReference>
<feature type="transmembrane region" description="Helical" evidence="7">
    <location>
        <begin position="6"/>
        <end position="22"/>
    </location>
</feature>
<accession>A0A934S311</accession>
<dbReference type="PROSITE" id="PS00456">
    <property type="entry name" value="NA_SOLUT_SYMP_1"/>
    <property type="match status" value="1"/>
</dbReference>
<dbReference type="Gene3D" id="1.20.1730.10">
    <property type="entry name" value="Sodium/glucose cotransporter"/>
    <property type="match status" value="1"/>
</dbReference>
<keyword evidence="4 7" id="KW-1133">Transmembrane helix</keyword>
<comment type="similarity">
    <text evidence="2 6">Belongs to the sodium:solute symporter (SSF) (TC 2.A.21) family.</text>
</comment>
<organism evidence="8 9">
    <name type="scientific">Pelagicoccus mobilis</name>
    <dbReference type="NCBI Taxonomy" id="415221"/>
    <lineage>
        <taxon>Bacteria</taxon>
        <taxon>Pseudomonadati</taxon>
        <taxon>Verrucomicrobiota</taxon>
        <taxon>Opitutia</taxon>
        <taxon>Puniceicoccales</taxon>
        <taxon>Pelagicoccaceae</taxon>
        <taxon>Pelagicoccus</taxon>
    </lineage>
</organism>
<dbReference type="InterPro" id="IPR018212">
    <property type="entry name" value="Na/solute_symporter_CS"/>
</dbReference>
<dbReference type="InterPro" id="IPR038377">
    <property type="entry name" value="Na/Glc_symporter_sf"/>
</dbReference>
<dbReference type="PROSITE" id="PS50283">
    <property type="entry name" value="NA_SOLUT_SYMP_3"/>
    <property type="match status" value="1"/>
</dbReference>
<evidence type="ECO:0000256" key="1">
    <source>
        <dbReference type="ARBA" id="ARBA00004141"/>
    </source>
</evidence>
<keyword evidence="3 7" id="KW-0812">Transmembrane</keyword>
<protein>
    <submittedName>
        <fullName evidence="8">Solute:sodium symporter family transporter</fullName>
    </submittedName>
</protein>
<keyword evidence="5 7" id="KW-0472">Membrane</keyword>
<feature type="transmembrane region" description="Helical" evidence="7">
    <location>
        <begin position="192"/>
        <end position="210"/>
    </location>
</feature>
<dbReference type="GO" id="GO:0005412">
    <property type="term" value="F:D-glucose:sodium symporter activity"/>
    <property type="evidence" value="ECO:0007669"/>
    <property type="project" value="TreeGrafter"/>
</dbReference>
<sequence>MSLVPLLTFVLFTAFVGFISYLKSRDEDLSHSTGYFLAGRSLSWYVIAGSLFLTNISAEQLTGLNGNAFSFGASVMAWETTSVITLIVLAVFFLPRYLKSGVTTVPQFLEERYGTGMRRVSSFIFLYALIIGFLPFVLYAGAITLGKLFDVSGLLGVSESSALWIMIVSLGVIGGCYAVFGGLKAVAVSDSINGVGLVVGGLIIPVLALIKLGGGDMGSGWSILVNEAPERMRAAGVDPDMGIPWHTLFTGMILINLFYWCTNQAIVQRALAAKTLAEGQKGVLGAAFLKLIGVSMLVLPGIVAWHMHQKGIIDVPVKSVGEDGSVVFHHDMAYPLLVREVLPAWLTGFFGAVMFGAILSSFNSGVNSMSTLFSLDIYKGMIRKDASDEQTVRAGKIFGSILIVVCIIIAPVISQADGLYTFMRTIMAVINVPILTVILFGVISKRGPALCGYIGLPFGMAFFAFANFYLENDFGVFKWHWLHSVGLNFVLMMLVMTIVRYLKPMPEPYVQKESGEVEIRNWRYLGLASGVAVVLLVALYVVFSDIGILNT</sequence>
<feature type="transmembrane region" description="Helical" evidence="7">
    <location>
        <begin position="243"/>
        <end position="262"/>
    </location>
</feature>
<dbReference type="PANTHER" id="PTHR11819">
    <property type="entry name" value="SOLUTE CARRIER FAMILY 5"/>
    <property type="match status" value="1"/>
</dbReference>
<gene>
    <name evidence="8" type="ORF">JIN87_25005</name>
</gene>
<feature type="transmembrane region" description="Helical" evidence="7">
    <location>
        <begin position="283"/>
        <end position="307"/>
    </location>
</feature>
<evidence type="ECO:0000256" key="2">
    <source>
        <dbReference type="ARBA" id="ARBA00006434"/>
    </source>
</evidence>
<feature type="transmembrane region" description="Helical" evidence="7">
    <location>
        <begin position="422"/>
        <end position="443"/>
    </location>
</feature>
<evidence type="ECO:0000256" key="7">
    <source>
        <dbReference type="SAM" id="Phobius"/>
    </source>
</evidence>
<keyword evidence="9" id="KW-1185">Reference proteome</keyword>
<dbReference type="NCBIfam" id="NF007790">
    <property type="entry name" value="PRK10484.1"/>
    <property type="match status" value="1"/>
</dbReference>
<feature type="transmembrane region" description="Helical" evidence="7">
    <location>
        <begin position="481"/>
        <end position="502"/>
    </location>
</feature>
<dbReference type="InterPro" id="IPR001734">
    <property type="entry name" value="Na/solute_symporter"/>
</dbReference>
<proteinExistence type="inferred from homology"/>
<evidence type="ECO:0000256" key="3">
    <source>
        <dbReference type="ARBA" id="ARBA00022692"/>
    </source>
</evidence>
<dbReference type="EMBL" id="JAENIL010000073">
    <property type="protein sequence ID" value="MBK1880169.1"/>
    <property type="molecule type" value="Genomic_DNA"/>
</dbReference>
<dbReference type="GO" id="GO:0005886">
    <property type="term" value="C:plasma membrane"/>
    <property type="evidence" value="ECO:0007669"/>
    <property type="project" value="TreeGrafter"/>
</dbReference>
<feature type="transmembrane region" description="Helical" evidence="7">
    <location>
        <begin position="450"/>
        <end position="469"/>
    </location>
</feature>
<feature type="transmembrane region" description="Helical" evidence="7">
    <location>
        <begin position="397"/>
        <end position="416"/>
    </location>
</feature>
<dbReference type="Proteomes" id="UP000617628">
    <property type="component" value="Unassembled WGS sequence"/>
</dbReference>
<evidence type="ECO:0000313" key="8">
    <source>
        <dbReference type="EMBL" id="MBK1880169.1"/>
    </source>
</evidence>
<feature type="transmembrane region" description="Helical" evidence="7">
    <location>
        <begin position="342"/>
        <end position="362"/>
    </location>
</feature>
<dbReference type="CDD" id="cd10328">
    <property type="entry name" value="SLC5sbd_YidK"/>
    <property type="match status" value="1"/>
</dbReference>